<proteinExistence type="predicted"/>
<evidence type="ECO:0000313" key="2">
    <source>
        <dbReference type="Proteomes" id="UP000327191"/>
    </source>
</evidence>
<protein>
    <submittedName>
        <fullName evidence="1">Uncharacterized protein</fullName>
    </submittedName>
</protein>
<dbReference type="Proteomes" id="UP000327191">
    <property type="component" value="Unassembled WGS sequence"/>
</dbReference>
<accession>A0A5E7TS46</accession>
<reference evidence="1 2" key="1">
    <citation type="submission" date="2019-09" db="EMBL/GenBank/DDBJ databases">
        <authorList>
            <person name="Chandra G."/>
            <person name="Truman W A."/>
        </authorList>
    </citation>
    <scope>NUCLEOTIDE SEQUENCE [LARGE SCALE GENOMIC DNA]</scope>
    <source>
        <strain evidence="1">PS938</strain>
    </source>
</reference>
<organism evidence="1 2">
    <name type="scientific">Pseudomonas fluorescens</name>
    <dbReference type="NCBI Taxonomy" id="294"/>
    <lineage>
        <taxon>Bacteria</taxon>
        <taxon>Pseudomonadati</taxon>
        <taxon>Pseudomonadota</taxon>
        <taxon>Gammaproteobacteria</taxon>
        <taxon>Pseudomonadales</taxon>
        <taxon>Pseudomonadaceae</taxon>
        <taxon>Pseudomonas</taxon>
    </lineage>
</organism>
<dbReference type="AlphaFoldDB" id="A0A5E7TS46"/>
<dbReference type="EMBL" id="CABVJE010000009">
    <property type="protein sequence ID" value="VVP98543.1"/>
    <property type="molecule type" value="Genomic_DNA"/>
</dbReference>
<name>A0A5E7TS46_PSEFL</name>
<gene>
    <name evidence="1" type="ORF">PS938_02252</name>
</gene>
<sequence>MIANCANTVMTIAAMLKHLPKSENDKGDRNG</sequence>
<evidence type="ECO:0000313" key="1">
    <source>
        <dbReference type="EMBL" id="VVP98543.1"/>
    </source>
</evidence>